<evidence type="ECO:0000256" key="7">
    <source>
        <dbReference type="PROSITE-ProRule" id="PRU00042"/>
    </source>
</evidence>
<keyword evidence="5" id="KW-0862">Zinc</keyword>
<name>A0A7M5XFA1_9CNID</name>
<evidence type="ECO:0000313" key="10">
    <source>
        <dbReference type="EnsemblMetazoa" id="CLYHEMP022570.1"/>
    </source>
</evidence>
<evidence type="ECO:0000256" key="6">
    <source>
        <dbReference type="ARBA" id="ARBA00023242"/>
    </source>
</evidence>
<dbReference type="InterPro" id="IPR050527">
    <property type="entry name" value="Snail/Krueppel_Znf"/>
</dbReference>
<evidence type="ECO:0000256" key="3">
    <source>
        <dbReference type="ARBA" id="ARBA00022737"/>
    </source>
</evidence>
<feature type="region of interest" description="Disordered" evidence="8">
    <location>
        <begin position="51"/>
        <end position="72"/>
    </location>
</feature>
<dbReference type="InterPro" id="IPR013087">
    <property type="entry name" value="Znf_C2H2_type"/>
</dbReference>
<feature type="region of interest" description="Disordered" evidence="8">
    <location>
        <begin position="91"/>
        <end position="111"/>
    </location>
</feature>
<evidence type="ECO:0000256" key="8">
    <source>
        <dbReference type="SAM" id="MobiDB-lite"/>
    </source>
</evidence>
<dbReference type="EnsemblMetazoa" id="CLYHEMT022570.1">
    <property type="protein sequence ID" value="CLYHEMP022570.1"/>
    <property type="gene ID" value="CLYHEMG022570"/>
</dbReference>
<sequence>SYVKNKSTSLITPTRTDINTTRVTDRDMECDDLITVQVFDDEEAARLSFENPEQVPTRHSNQGPENIPVKGTKGSRLNGYHLFYKGSSSTIVKDSSQKRTTPPTLGEMSKIGGRNWKKLQPEARKEWIQKGREERERRREQGVTKFKCGKCEKTFNGEKYMHHHENSCGEAICFIDNCGKKFTSTILLKKHQKTHDKTYECAECGKSFSTKQILKVHMISHTEGIPCALCGRHFTNQSNLTRHTKTIHHSR</sequence>
<protein>
    <recommendedName>
        <fullName evidence="9">C2H2-type domain-containing protein</fullName>
    </recommendedName>
</protein>
<dbReference type="Gene3D" id="1.10.30.10">
    <property type="entry name" value="High mobility group box domain"/>
    <property type="match status" value="1"/>
</dbReference>
<accession>A0A7M5XFA1</accession>
<feature type="compositionally biased region" description="Polar residues" evidence="8">
    <location>
        <begin position="91"/>
        <end position="103"/>
    </location>
</feature>
<keyword evidence="3" id="KW-0677">Repeat</keyword>
<evidence type="ECO:0000256" key="2">
    <source>
        <dbReference type="ARBA" id="ARBA00022723"/>
    </source>
</evidence>
<evidence type="ECO:0000256" key="1">
    <source>
        <dbReference type="ARBA" id="ARBA00004123"/>
    </source>
</evidence>
<dbReference type="Pfam" id="PF00096">
    <property type="entry name" value="zf-C2H2"/>
    <property type="match status" value="3"/>
</dbReference>
<feature type="domain" description="C2H2-type" evidence="9">
    <location>
        <begin position="199"/>
        <end position="226"/>
    </location>
</feature>
<dbReference type="PANTHER" id="PTHR24388">
    <property type="entry name" value="ZINC FINGER PROTEIN"/>
    <property type="match status" value="1"/>
</dbReference>
<dbReference type="GO" id="GO:0005634">
    <property type="term" value="C:nucleus"/>
    <property type="evidence" value="ECO:0007669"/>
    <property type="project" value="UniProtKB-SubCell"/>
</dbReference>
<dbReference type="PROSITE" id="PS50157">
    <property type="entry name" value="ZINC_FINGER_C2H2_2"/>
    <property type="match status" value="3"/>
</dbReference>
<evidence type="ECO:0000313" key="11">
    <source>
        <dbReference type="Proteomes" id="UP000594262"/>
    </source>
</evidence>
<comment type="subcellular location">
    <subcellularLocation>
        <location evidence="1">Nucleus</location>
    </subcellularLocation>
</comment>
<keyword evidence="6" id="KW-0539">Nucleus</keyword>
<dbReference type="FunFam" id="3.30.160.60:FF:001384">
    <property type="entry name" value="Zinc finger protein"/>
    <property type="match status" value="1"/>
</dbReference>
<dbReference type="SMART" id="SM00355">
    <property type="entry name" value="ZnF_C2H2"/>
    <property type="match status" value="4"/>
</dbReference>
<feature type="domain" description="C2H2-type" evidence="9">
    <location>
        <begin position="225"/>
        <end position="251"/>
    </location>
</feature>
<dbReference type="PANTHER" id="PTHR24388:SF54">
    <property type="entry name" value="PROTEIN ESCARGOT"/>
    <property type="match status" value="1"/>
</dbReference>
<dbReference type="GO" id="GO:0000978">
    <property type="term" value="F:RNA polymerase II cis-regulatory region sequence-specific DNA binding"/>
    <property type="evidence" value="ECO:0007669"/>
    <property type="project" value="TreeGrafter"/>
</dbReference>
<feature type="domain" description="C2H2-type" evidence="9">
    <location>
        <begin position="171"/>
        <end position="200"/>
    </location>
</feature>
<organism evidence="10 11">
    <name type="scientific">Clytia hemisphaerica</name>
    <dbReference type="NCBI Taxonomy" id="252671"/>
    <lineage>
        <taxon>Eukaryota</taxon>
        <taxon>Metazoa</taxon>
        <taxon>Cnidaria</taxon>
        <taxon>Hydrozoa</taxon>
        <taxon>Hydroidolina</taxon>
        <taxon>Leptothecata</taxon>
        <taxon>Obeliida</taxon>
        <taxon>Clytiidae</taxon>
        <taxon>Clytia</taxon>
    </lineage>
</organism>
<reference evidence="10" key="1">
    <citation type="submission" date="2021-01" db="UniProtKB">
        <authorList>
            <consortium name="EnsemblMetazoa"/>
        </authorList>
    </citation>
    <scope>IDENTIFICATION</scope>
</reference>
<proteinExistence type="predicted"/>
<evidence type="ECO:0000256" key="4">
    <source>
        <dbReference type="ARBA" id="ARBA00022771"/>
    </source>
</evidence>
<dbReference type="InterPro" id="IPR036236">
    <property type="entry name" value="Znf_C2H2_sf"/>
</dbReference>
<dbReference type="AlphaFoldDB" id="A0A7M5XFA1"/>
<dbReference type="GO" id="GO:0008270">
    <property type="term" value="F:zinc ion binding"/>
    <property type="evidence" value="ECO:0007669"/>
    <property type="project" value="UniProtKB-KW"/>
</dbReference>
<dbReference type="GO" id="GO:0000981">
    <property type="term" value="F:DNA-binding transcription factor activity, RNA polymerase II-specific"/>
    <property type="evidence" value="ECO:0007669"/>
    <property type="project" value="TreeGrafter"/>
</dbReference>
<keyword evidence="11" id="KW-1185">Reference proteome</keyword>
<dbReference type="InterPro" id="IPR009071">
    <property type="entry name" value="HMG_box_dom"/>
</dbReference>
<dbReference type="Proteomes" id="UP000594262">
    <property type="component" value="Unplaced"/>
</dbReference>
<dbReference type="OrthoDB" id="10261408at2759"/>
<dbReference type="Gene3D" id="3.30.160.60">
    <property type="entry name" value="Classic Zinc Finger"/>
    <property type="match status" value="2"/>
</dbReference>
<dbReference type="InterPro" id="IPR036910">
    <property type="entry name" value="HMG_box_dom_sf"/>
</dbReference>
<keyword evidence="4 7" id="KW-0863">Zinc-finger</keyword>
<keyword evidence="2" id="KW-0479">Metal-binding</keyword>
<dbReference type="PROSITE" id="PS00028">
    <property type="entry name" value="ZINC_FINGER_C2H2_1"/>
    <property type="match status" value="2"/>
</dbReference>
<dbReference type="SUPFAM" id="SSF47095">
    <property type="entry name" value="HMG-box"/>
    <property type="match status" value="1"/>
</dbReference>
<dbReference type="SUPFAM" id="SSF57667">
    <property type="entry name" value="beta-beta-alpha zinc fingers"/>
    <property type="match status" value="1"/>
</dbReference>
<evidence type="ECO:0000259" key="9">
    <source>
        <dbReference type="PROSITE" id="PS50157"/>
    </source>
</evidence>
<evidence type="ECO:0000256" key="5">
    <source>
        <dbReference type="ARBA" id="ARBA00022833"/>
    </source>
</evidence>
<dbReference type="Pfam" id="PF09011">
    <property type="entry name" value="HMG_box_2"/>
    <property type="match status" value="1"/>
</dbReference>